<dbReference type="Proteomes" id="UP000234323">
    <property type="component" value="Unassembled WGS sequence"/>
</dbReference>
<evidence type="ECO:0000313" key="1">
    <source>
        <dbReference type="EMBL" id="PKY50610.1"/>
    </source>
</evidence>
<accession>A0A2I1GVE1</accession>
<gene>
    <name evidence="1" type="ORF">RhiirA4_467171</name>
</gene>
<dbReference type="VEuPathDB" id="FungiDB:FUN_017699"/>
<dbReference type="EMBL" id="LLXI01000895">
    <property type="protein sequence ID" value="PKY50610.1"/>
    <property type="molecule type" value="Genomic_DNA"/>
</dbReference>
<protein>
    <submittedName>
        <fullName evidence="1">Uncharacterized protein</fullName>
    </submittedName>
</protein>
<sequence>MSSNPKISVALNRSYALIDLDIHYDTHKQYEFRKQTILDDESLTENEKSEAIRIITKTYDLNKLLFNEGTKRICENCSQECLATTYCEFCVRNYLKSKFSNWTSGNVIIDNLIQE</sequence>
<dbReference type="VEuPathDB" id="FungiDB:RhiirA1_475089"/>
<organism evidence="1 2">
    <name type="scientific">Rhizophagus irregularis</name>
    <dbReference type="NCBI Taxonomy" id="588596"/>
    <lineage>
        <taxon>Eukaryota</taxon>
        <taxon>Fungi</taxon>
        <taxon>Fungi incertae sedis</taxon>
        <taxon>Mucoromycota</taxon>
        <taxon>Glomeromycotina</taxon>
        <taxon>Glomeromycetes</taxon>
        <taxon>Glomerales</taxon>
        <taxon>Glomeraceae</taxon>
        <taxon>Rhizophagus</taxon>
    </lineage>
</organism>
<dbReference type="AlphaFoldDB" id="A0A2I1GVE1"/>
<reference evidence="1 2" key="1">
    <citation type="submission" date="2015-10" db="EMBL/GenBank/DDBJ databases">
        <title>Genome analyses suggest a sexual origin of heterokaryosis in a supposedly ancient asexual fungus.</title>
        <authorList>
            <person name="Ropars J."/>
            <person name="Sedzielewska K."/>
            <person name="Noel J."/>
            <person name="Charron P."/>
            <person name="Farinelli L."/>
            <person name="Marton T."/>
            <person name="Kruger M."/>
            <person name="Pelin A."/>
            <person name="Brachmann A."/>
            <person name="Corradi N."/>
        </authorList>
    </citation>
    <scope>NUCLEOTIDE SEQUENCE [LARGE SCALE GENOMIC DNA]</scope>
    <source>
        <strain evidence="1 2">A4</strain>
    </source>
</reference>
<proteinExistence type="predicted"/>
<evidence type="ECO:0000313" key="2">
    <source>
        <dbReference type="Proteomes" id="UP000234323"/>
    </source>
</evidence>
<keyword evidence="2" id="KW-1185">Reference proteome</keyword>
<feature type="non-terminal residue" evidence="1">
    <location>
        <position position="115"/>
    </location>
</feature>
<name>A0A2I1GVE1_9GLOM</name>
<comment type="caution">
    <text evidence="1">The sequence shown here is derived from an EMBL/GenBank/DDBJ whole genome shotgun (WGS) entry which is preliminary data.</text>
</comment>